<evidence type="ECO:0000259" key="2">
    <source>
        <dbReference type="Pfam" id="PF21922"/>
    </source>
</evidence>
<dbReference type="GO" id="GO:0071972">
    <property type="term" value="F:peptidoglycan L,D-transpeptidase activity"/>
    <property type="evidence" value="ECO:0007669"/>
    <property type="project" value="TreeGrafter"/>
</dbReference>
<dbReference type="InterPro" id="IPR054120">
    <property type="entry name" value="PBPA_dimer"/>
</dbReference>
<keyword evidence="4" id="KW-1185">Reference proteome</keyword>
<gene>
    <name evidence="3" type="ORF">EDD29_2655</name>
</gene>
<proteinExistence type="predicted"/>
<dbReference type="SUPFAM" id="SSF56601">
    <property type="entry name" value="beta-lactamase/transpeptidase-like"/>
    <property type="match status" value="1"/>
</dbReference>
<dbReference type="Gene3D" id="3.90.1310.10">
    <property type="entry name" value="Penicillin-binding protein 2a (Domain 2)"/>
    <property type="match status" value="1"/>
</dbReference>
<feature type="domain" description="Penicillin-binding protein transpeptidase" evidence="1">
    <location>
        <begin position="171"/>
        <end position="500"/>
    </location>
</feature>
<dbReference type="Pfam" id="PF21922">
    <property type="entry name" value="PBP_dimer_2"/>
    <property type="match status" value="1"/>
</dbReference>
<dbReference type="PANTHER" id="PTHR30627">
    <property type="entry name" value="PEPTIDOGLYCAN D,D-TRANSPEPTIDASE"/>
    <property type="match status" value="1"/>
</dbReference>
<name>A0A3N1CV16_9ACTN</name>
<dbReference type="GO" id="GO:0005886">
    <property type="term" value="C:plasma membrane"/>
    <property type="evidence" value="ECO:0007669"/>
    <property type="project" value="TreeGrafter"/>
</dbReference>
<dbReference type="GO" id="GO:0008658">
    <property type="term" value="F:penicillin binding"/>
    <property type="evidence" value="ECO:0007669"/>
    <property type="project" value="InterPro"/>
</dbReference>
<dbReference type="Pfam" id="PF00905">
    <property type="entry name" value="Transpeptidase"/>
    <property type="match status" value="1"/>
</dbReference>
<evidence type="ECO:0000313" key="3">
    <source>
        <dbReference type="EMBL" id="ROO85117.1"/>
    </source>
</evidence>
<protein>
    <submittedName>
        <fullName evidence="3">Peptidoglycan glycosyltransferase</fullName>
    </submittedName>
</protein>
<dbReference type="Proteomes" id="UP000272400">
    <property type="component" value="Unassembled WGS sequence"/>
</dbReference>
<organism evidence="3 4">
    <name type="scientific">Actinocorallia herbida</name>
    <dbReference type="NCBI Taxonomy" id="58109"/>
    <lineage>
        <taxon>Bacteria</taxon>
        <taxon>Bacillati</taxon>
        <taxon>Actinomycetota</taxon>
        <taxon>Actinomycetes</taxon>
        <taxon>Streptosporangiales</taxon>
        <taxon>Thermomonosporaceae</taxon>
        <taxon>Actinocorallia</taxon>
    </lineage>
</organism>
<dbReference type="GO" id="GO:0071555">
    <property type="term" value="P:cell wall organization"/>
    <property type="evidence" value="ECO:0007669"/>
    <property type="project" value="TreeGrafter"/>
</dbReference>
<dbReference type="EMBL" id="RJKE01000001">
    <property type="protein sequence ID" value="ROO85117.1"/>
    <property type="molecule type" value="Genomic_DNA"/>
</dbReference>
<dbReference type="Gene3D" id="3.40.710.10">
    <property type="entry name" value="DD-peptidase/beta-lactamase superfamily"/>
    <property type="match status" value="1"/>
</dbReference>
<accession>A0A3N1CV16</accession>
<keyword evidence="3" id="KW-0808">Transferase</keyword>
<dbReference type="InterPro" id="IPR001460">
    <property type="entry name" value="PCN-bd_Tpept"/>
</dbReference>
<sequence>MGAGNMDGELKRVGVAGLALIGALALNVTWIQAGRSDDLRAHALNNRRFQGVALRARGDIVSADGVTMAWSEALSPGDAKTKYQRRYLENGEAFLPVTGYYAGTLEQSGLELAFDSVLDGTDQRQTAGSWVHLLTGEKPLGGSLRTTIDAKAQVRAYQAFASFSPTPSRAAAVFLELKTGAIKVAAHYPSFDPNTVADIKNPGDDQRRLEELDGAKGRPRVNKAFLELFPPGSSFKAVVAAAFLGKDGNTKDSVVPAPPTVATGGGQIKNSHDDHGCGVANGSPLIDTFAQSCNTTYALMGVRDELLGNEAIRAQSEKFGFYKPIPIEQDLSAPASEYPHDVDNRDEILRGSFGQGETKTTTLQMAMVAAAIANGGEMMKPYLVDKAVGRIEGDKGKPEETGTIHEAEQETFGKPISGDTASQLQDMMREVVSTGTAKALQGRNIAGKTGTTELTATRGGAWFVGFAPIQEPRYAFAVFVEGPSTLNGAGDAGPIAADIFATLDRK</sequence>
<dbReference type="InterPro" id="IPR050515">
    <property type="entry name" value="Beta-lactam/transpept"/>
</dbReference>
<dbReference type="GO" id="GO:0016740">
    <property type="term" value="F:transferase activity"/>
    <property type="evidence" value="ECO:0007669"/>
    <property type="project" value="UniProtKB-KW"/>
</dbReference>
<comment type="caution">
    <text evidence="3">The sequence shown here is derived from an EMBL/GenBank/DDBJ whole genome shotgun (WGS) entry which is preliminary data.</text>
</comment>
<reference evidence="3 4" key="1">
    <citation type="submission" date="2018-11" db="EMBL/GenBank/DDBJ databases">
        <title>Sequencing the genomes of 1000 actinobacteria strains.</title>
        <authorList>
            <person name="Klenk H.-P."/>
        </authorList>
    </citation>
    <scope>NUCLEOTIDE SEQUENCE [LARGE SCALE GENOMIC DNA]</scope>
    <source>
        <strain evidence="3 4">DSM 44254</strain>
    </source>
</reference>
<dbReference type="AlphaFoldDB" id="A0A3N1CV16"/>
<evidence type="ECO:0000259" key="1">
    <source>
        <dbReference type="Pfam" id="PF00905"/>
    </source>
</evidence>
<dbReference type="InterPro" id="IPR012338">
    <property type="entry name" value="Beta-lactam/transpept-like"/>
</dbReference>
<feature type="domain" description="Penicillin binding protein A dimerisation" evidence="2">
    <location>
        <begin position="57"/>
        <end position="143"/>
    </location>
</feature>
<evidence type="ECO:0000313" key="4">
    <source>
        <dbReference type="Proteomes" id="UP000272400"/>
    </source>
</evidence>
<dbReference type="PANTHER" id="PTHR30627:SF24">
    <property type="entry name" value="PENICILLIN-BINDING PROTEIN 4B"/>
    <property type="match status" value="1"/>
</dbReference>